<accession>A0A3M7T7A8</accession>
<feature type="transmembrane region" description="Helical" evidence="1">
    <location>
        <begin position="6"/>
        <end position="33"/>
    </location>
</feature>
<evidence type="ECO:0000313" key="3">
    <source>
        <dbReference type="Proteomes" id="UP000276133"/>
    </source>
</evidence>
<evidence type="ECO:0000313" key="2">
    <source>
        <dbReference type="EMBL" id="RNA43934.1"/>
    </source>
</evidence>
<gene>
    <name evidence="2" type="ORF">BpHYR1_001320</name>
</gene>
<reference evidence="2 3" key="1">
    <citation type="journal article" date="2018" name="Sci. Rep.">
        <title>Genomic signatures of local adaptation to the degree of environmental predictability in rotifers.</title>
        <authorList>
            <person name="Franch-Gras L."/>
            <person name="Hahn C."/>
            <person name="Garcia-Roger E.M."/>
            <person name="Carmona M.J."/>
            <person name="Serra M."/>
            <person name="Gomez A."/>
        </authorList>
    </citation>
    <scope>NUCLEOTIDE SEQUENCE [LARGE SCALE GENOMIC DNA]</scope>
    <source>
        <strain evidence="2">HYR1</strain>
    </source>
</reference>
<sequence length="75" mass="8841">MTLLPPWILFFFILFYDDMFTFLVDAFFIHILIGTKRAFLFLKRRSVKFSVGRNMPKFNTCKFILNGAVGSVEHD</sequence>
<organism evidence="2 3">
    <name type="scientific">Brachionus plicatilis</name>
    <name type="common">Marine rotifer</name>
    <name type="synonym">Brachionus muelleri</name>
    <dbReference type="NCBI Taxonomy" id="10195"/>
    <lineage>
        <taxon>Eukaryota</taxon>
        <taxon>Metazoa</taxon>
        <taxon>Spiralia</taxon>
        <taxon>Gnathifera</taxon>
        <taxon>Rotifera</taxon>
        <taxon>Eurotatoria</taxon>
        <taxon>Monogononta</taxon>
        <taxon>Pseudotrocha</taxon>
        <taxon>Ploima</taxon>
        <taxon>Brachionidae</taxon>
        <taxon>Brachionus</taxon>
    </lineage>
</organism>
<dbReference type="Proteomes" id="UP000276133">
    <property type="component" value="Unassembled WGS sequence"/>
</dbReference>
<keyword evidence="1" id="KW-0812">Transmembrane</keyword>
<dbReference type="EMBL" id="REGN01000172">
    <property type="protein sequence ID" value="RNA43934.1"/>
    <property type="molecule type" value="Genomic_DNA"/>
</dbReference>
<name>A0A3M7T7A8_BRAPC</name>
<keyword evidence="3" id="KW-1185">Reference proteome</keyword>
<evidence type="ECO:0000256" key="1">
    <source>
        <dbReference type="SAM" id="Phobius"/>
    </source>
</evidence>
<comment type="caution">
    <text evidence="2">The sequence shown here is derived from an EMBL/GenBank/DDBJ whole genome shotgun (WGS) entry which is preliminary data.</text>
</comment>
<protein>
    <submittedName>
        <fullName evidence="2">Uncharacterized protein</fullName>
    </submittedName>
</protein>
<proteinExistence type="predicted"/>
<keyword evidence="1" id="KW-0472">Membrane</keyword>
<dbReference type="AlphaFoldDB" id="A0A3M7T7A8"/>
<keyword evidence="1" id="KW-1133">Transmembrane helix</keyword>